<comment type="caution">
    <text evidence="1">The sequence shown here is derived from an EMBL/GenBank/DDBJ whole genome shotgun (WGS) entry which is preliminary data.</text>
</comment>
<dbReference type="AlphaFoldDB" id="A0A9D4KK74"/>
<name>A0A9D4KK74_DREPO</name>
<accession>A0A9D4KK74</accession>
<proteinExistence type="predicted"/>
<evidence type="ECO:0000313" key="2">
    <source>
        <dbReference type="Proteomes" id="UP000828390"/>
    </source>
</evidence>
<dbReference type="SUPFAM" id="SSF53649">
    <property type="entry name" value="Alkaline phosphatase-like"/>
    <property type="match status" value="1"/>
</dbReference>
<sequence>MRLLCRRARLAKIIVWALLLFVVPFLYLQLTFPVRYIFKHSNVTSACVIPNLNPFDPSIMKFVWDPAPIICDTSPVILYSDESGVVRFNASALTIMNIDVKQIHCEYRILRRNTDDMSVHFEPPVSIKPPHKVISDFYHLTCKDLRGKVIFDKLMTSVVNELTKRSVPVQKESADQLSVFMFGIDSVSRSTSIRKLPRTIRFLKEELQAYDFKGYMKVGENTLPNLTPLLTGRRVWTDEVPISDYTVDPFDPFPFMWKNFSERGYVTMYAEDMPHIGTFQYLTRGFVNAPTDHYMRPFWLGMAELENIRNKLSPVLLYLENKNVKLQGGGSSLCYKDKPKHVVLIDYLKQLLTKYKRQRKFALSFLVELCHEYPNFLANGDDDFLNFFKWMQSDGHLDNTVLVFFSDHGARIDEIRNTFVGRIEDRMPMMYIVIPEHIRNRHPIMANNLKINTQRLSTPFDVHQTLMDILHQNFDQPTKSYVDDKLRSISLFQALPTDRSCAAAWIPENYCACYTSTQVNISKGTLAVRLASVMVRDLNERFSHLPKCAKLTLNKITEIREIANGLQHASTENTGISFFQFLNPERRSYKRYDVSLITEPGLGAFEATYTVTDSDVRLVGEIVRVNKYGNQSSCISEKLLRPLCYCADEM</sequence>
<protein>
    <submittedName>
        <fullName evidence="1">Uncharacterized protein</fullName>
    </submittedName>
</protein>
<dbReference type="Gene3D" id="3.40.720.10">
    <property type="entry name" value="Alkaline Phosphatase, subunit A"/>
    <property type="match status" value="1"/>
</dbReference>
<organism evidence="1 2">
    <name type="scientific">Dreissena polymorpha</name>
    <name type="common">Zebra mussel</name>
    <name type="synonym">Mytilus polymorpha</name>
    <dbReference type="NCBI Taxonomy" id="45954"/>
    <lineage>
        <taxon>Eukaryota</taxon>
        <taxon>Metazoa</taxon>
        <taxon>Spiralia</taxon>
        <taxon>Lophotrochozoa</taxon>
        <taxon>Mollusca</taxon>
        <taxon>Bivalvia</taxon>
        <taxon>Autobranchia</taxon>
        <taxon>Heteroconchia</taxon>
        <taxon>Euheterodonta</taxon>
        <taxon>Imparidentia</taxon>
        <taxon>Neoheterodontei</taxon>
        <taxon>Myida</taxon>
        <taxon>Dreissenoidea</taxon>
        <taxon>Dreissenidae</taxon>
        <taxon>Dreissena</taxon>
    </lineage>
</organism>
<evidence type="ECO:0000313" key="1">
    <source>
        <dbReference type="EMBL" id="KAH3841053.1"/>
    </source>
</evidence>
<dbReference type="FunFam" id="3.40.720.10:FF:000017">
    <property type="entry name" value="Predicted protein"/>
    <property type="match status" value="1"/>
</dbReference>
<dbReference type="InterPro" id="IPR004245">
    <property type="entry name" value="DUF229"/>
</dbReference>
<dbReference type="CDD" id="cd16021">
    <property type="entry name" value="ALP_like"/>
    <property type="match status" value="1"/>
</dbReference>
<dbReference type="GO" id="GO:0005615">
    <property type="term" value="C:extracellular space"/>
    <property type="evidence" value="ECO:0007669"/>
    <property type="project" value="TreeGrafter"/>
</dbReference>
<dbReference type="OrthoDB" id="413313at2759"/>
<dbReference type="PANTHER" id="PTHR10974:SF1">
    <property type="entry name" value="FI08016P-RELATED"/>
    <property type="match status" value="1"/>
</dbReference>
<gene>
    <name evidence="1" type="ORF">DPMN_114512</name>
</gene>
<reference evidence="1" key="1">
    <citation type="journal article" date="2019" name="bioRxiv">
        <title>The Genome of the Zebra Mussel, Dreissena polymorpha: A Resource for Invasive Species Research.</title>
        <authorList>
            <person name="McCartney M.A."/>
            <person name="Auch B."/>
            <person name="Kono T."/>
            <person name="Mallez S."/>
            <person name="Zhang Y."/>
            <person name="Obille A."/>
            <person name="Becker A."/>
            <person name="Abrahante J.E."/>
            <person name="Garbe J."/>
            <person name="Badalamenti J.P."/>
            <person name="Herman A."/>
            <person name="Mangelson H."/>
            <person name="Liachko I."/>
            <person name="Sullivan S."/>
            <person name="Sone E.D."/>
            <person name="Koren S."/>
            <person name="Silverstein K.A.T."/>
            <person name="Beckman K.B."/>
            <person name="Gohl D.M."/>
        </authorList>
    </citation>
    <scope>NUCLEOTIDE SEQUENCE</scope>
    <source>
        <strain evidence="1">Duluth1</strain>
        <tissue evidence="1">Whole animal</tissue>
    </source>
</reference>
<dbReference type="Pfam" id="PF02995">
    <property type="entry name" value="DUF229"/>
    <property type="match status" value="1"/>
</dbReference>
<dbReference type="InterPro" id="IPR017850">
    <property type="entry name" value="Alkaline_phosphatase_core_sf"/>
</dbReference>
<reference evidence="1" key="2">
    <citation type="submission" date="2020-11" db="EMBL/GenBank/DDBJ databases">
        <authorList>
            <person name="McCartney M.A."/>
            <person name="Auch B."/>
            <person name="Kono T."/>
            <person name="Mallez S."/>
            <person name="Becker A."/>
            <person name="Gohl D.M."/>
            <person name="Silverstein K.A.T."/>
            <person name="Koren S."/>
            <person name="Bechman K.B."/>
            <person name="Herman A."/>
            <person name="Abrahante J.E."/>
            <person name="Garbe J."/>
        </authorList>
    </citation>
    <scope>NUCLEOTIDE SEQUENCE</scope>
    <source>
        <strain evidence="1">Duluth1</strain>
        <tissue evidence="1">Whole animal</tissue>
    </source>
</reference>
<dbReference type="PANTHER" id="PTHR10974">
    <property type="entry name" value="FI08016P-RELATED"/>
    <property type="match status" value="1"/>
</dbReference>
<dbReference type="EMBL" id="JAIWYP010000004">
    <property type="protein sequence ID" value="KAH3841053.1"/>
    <property type="molecule type" value="Genomic_DNA"/>
</dbReference>
<dbReference type="Proteomes" id="UP000828390">
    <property type="component" value="Unassembled WGS sequence"/>
</dbReference>
<keyword evidence="2" id="KW-1185">Reference proteome</keyword>